<evidence type="ECO:0000313" key="2">
    <source>
        <dbReference type="EnsemblPlants" id="KEH16570"/>
    </source>
</evidence>
<sequence>MKWKKLIIDLRCQVASYYKRGYSLIGSLKLVADQCMRRNCRRKGQPAPKAKLTEDQFIAMISEIIVVGGSEGWWVDTSATRHVCYDRSMFKTYFVAENQKV</sequence>
<dbReference type="EMBL" id="KL402871">
    <property type="protein sequence ID" value="KEH16570.1"/>
    <property type="molecule type" value="Genomic_DNA"/>
</dbReference>
<organism evidence="1 3">
    <name type="scientific">Medicago truncatula</name>
    <name type="common">Barrel medic</name>
    <name type="synonym">Medicago tribuloides</name>
    <dbReference type="NCBI Taxonomy" id="3880"/>
    <lineage>
        <taxon>Eukaryota</taxon>
        <taxon>Viridiplantae</taxon>
        <taxon>Streptophyta</taxon>
        <taxon>Embryophyta</taxon>
        <taxon>Tracheophyta</taxon>
        <taxon>Spermatophyta</taxon>
        <taxon>Magnoliopsida</taxon>
        <taxon>eudicotyledons</taxon>
        <taxon>Gunneridae</taxon>
        <taxon>Pentapetalae</taxon>
        <taxon>rosids</taxon>
        <taxon>fabids</taxon>
        <taxon>Fabales</taxon>
        <taxon>Fabaceae</taxon>
        <taxon>Papilionoideae</taxon>
        <taxon>50 kb inversion clade</taxon>
        <taxon>NPAAA clade</taxon>
        <taxon>Hologalegina</taxon>
        <taxon>IRL clade</taxon>
        <taxon>Trifolieae</taxon>
        <taxon>Medicago</taxon>
    </lineage>
</organism>
<gene>
    <name evidence="1" type="ORF">MTR_0146s0070</name>
</gene>
<evidence type="ECO:0000313" key="1">
    <source>
        <dbReference type="EMBL" id="KEH16570.1"/>
    </source>
</evidence>
<dbReference type="AlphaFoldDB" id="A0A072TSN5"/>
<dbReference type="Proteomes" id="UP000002051">
    <property type="component" value="Unassembled WGS sequence"/>
</dbReference>
<dbReference type="EnsemblPlants" id="KEH16570">
    <property type="protein sequence ID" value="KEH16570"/>
    <property type="gene ID" value="MTR_0146s0070"/>
</dbReference>
<reference evidence="1 3" key="1">
    <citation type="journal article" date="2011" name="Nature">
        <title>The Medicago genome provides insight into the evolution of rhizobial symbioses.</title>
        <authorList>
            <person name="Young N.D."/>
            <person name="Debelle F."/>
            <person name="Oldroyd G.E."/>
            <person name="Geurts R."/>
            <person name="Cannon S.B."/>
            <person name="Udvardi M.K."/>
            <person name="Benedito V.A."/>
            <person name="Mayer K.F."/>
            <person name="Gouzy J."/>
            <person name="Schoof H."/>
            <person name="Van de Peer Y."/>
            <person name="Proost S."/>
            <person name="Cook D.R."/>
            <person name="Meyers B.C."/>
            <person name="Spannagl M."/>
            <person name="Cheung F."/>
            <person name="De Mita S."/>
            <person name="Krishnakumar V."/>
            <person name="Gundlach H."/>
            <person name="Zhou S."/>
            <person name="Mudge J."/>
            <person name="Bharti A.K."/>
            <person name="Murray J.D."/>
            <person name="Naoumkina M.A."/>
            <person name="Rosen B."/>
            <person name="Silverstein K.A."/>
            <person name="Tang H."/>
            <person name="Rombauts S."/>
            <person name="Zhao P.X."/>
            <person name="Zhou P."/>
            <person name="Barbe V."/>
            <person name="Bardou P."/>
            <person name="Bechner M."/>
            <person name="Bellec A."/>
            <person name="Berger A."/>
            <person name="Berges H."/>
            <person name="Bidwell S."/>
            <person name="Bisseling T."/>
            <person name="Choisne N."/>
            <person name="Couloux A."/>
            <person name="Denny R."/>
            <person name="Deshpande S."/>
            <person name="Dai X."/>
            <person name="Doyle J.J."/>
            <person name="Dudez A.M."/>
            <person name="Farmer A.D."/>
            <person name="Fouteau S."/>
            <person name="Franken C."/>
            <person name="Gibelin C."/>
            <person name="Gish J."/>
            <person name="Goldstein S."/>
            <person name="Gonzalez A.J."/>
            <person name="Green P.J."/>
            <person name="Hallab A."/>
            <person name="Hartog M."/>
            <person name="Hua A."/>
            <person name="Humphray S.J."/>
            <person name="Jeong D.H."/>
            <person name="Jing Y."/>
            <person name="Jocker A."/>
            <person name="Kenton S.M."/>
            <person name="Kim D.J."/>
            <person name="Klee K."/>
            <person name="Lai H."/>
            <person name="Lang C."/>
            <person name="Lin S."/>
            <person name="Macmil S.L."/>
            <person name="Magdelenat G."/>
            <person name="Matthews L."/>
            <person name="McCorrison J."/>
            <person name="Monaghan E.L."/>
            <person name="Mun J.H."/>
            <person name="Najar F.Z."/>
            <person name="Nicholson C."/>
            <person name="Noirot C."/>
            <person name="O'Bleness M."/>
            <person name="Paule C.R."/>
            <person name="Poulain J."/>
            <person name="Prion F."/>
            <person name="Qin B."/>
            <person name="Qu C."/>
            <person name="Retzel E.F."/>
            <person name="Riddle C."/>
            <person name="Sallet E."/>
            <person name="Samain S."/>
            <person name="Samson N."/>
            <person name="Sanders I."/>
            <person name="Saurat O."/>
            <person name="Scarpelli C."/>
            <person name="Schiex T."/>
            <person name="Segurens B."/>
            <person name="Severin A.J."/>
            <person name="Sherrier D.J."/>
            <person name="Shi R."/>
            <person name="Sims S."/>
            <person name="Singer S.R."/>
            <person name="Sinharoy S."/>
            <person name="Sterck L."/>
            <person name="Viollet A."/>
            <person name="Wang B.B."/>
            <person name="Wang K."/>
            <person name="Wang M."/>
            <person name="Wang X."/>
            <person name="Warfsmann J."/>
            <person name="Weissenbach J."/>
            <person name="White D.D."/>
            <person name="White J.D."/>
            <person name="Wiley G.B."/>
            <person name="Wincker P."/>
            <person name="Xing Y."/>
            <person name="Yang L."/>
            <person name="Yao Z."/>
            <person name="Ying F."/>
            <person name="Zhai J."/>
            <person name="Zhou L."/>
            <person name="Zuber A."/>
            <person name="Denarie J."/>
            <person name="Dixon R.A."/>
            <person name="May G.D."/>
            <person name="Schwartz D.C."/>
            <person name="Rogers J."/>
            <person name="Quetier F."/>
            <person name="Town C.D."/>
            <person name="Roe B.A."/>
        </authorList>
    </citation>
    <scope>NUCLEOTIDE SEQUENCE [LARGE SCALE GENOMIC DNA]</scope>
    <source>
        <strain evidence="1">A17</strain>
        <strain evidence="2 3">cv. Jemalong A17</strain>
    </source>
</reference>
<name>A0A072TSN5_MEDTR</name>
<protein>
    <submittedName>
        <fullName evidence="1 2">Uncharacterized protein</fullName>
    </submittedName>
</protein>
<proteinExistence type="predicted"/>
<dbReference type="HOGENOM" id="CLU_2295926_0_0_1"/>
<evidence type="ECO:0000313" key="3">
    <source>
        <dbReference type="Proteomes" id="UP000002051"/>
    </source>
</evidence>
<accession>A0A072TSN5</accession>
<reference evidence="2" key="3">
    <citation type="submission" date="2015-06" db="UniProtKB">
        <authorList>
            <consortium name="EnsemblPlants"/>
        </authorList>
    </citation>
    <scope>IDENTIFICATION</scope>
    <source>
        <strain evidence="2">cv. Jemalong A17</strain>
    </source>
</reference>
<keyword evidence="3" id="KW-1185">Reference proteome</keyword>
<reference evidence="1 3" key="2">
    <citation type="journal article" date="2014" name="BMC Genomics">
        <title>An improved genome release (version Mt4.0) for the model legume Medicago truncatula.</title>
        <authorList>
            <person name="Tang H."/>
            <person name="Krishnakumar V."/>
            <person name="Bidwell S."/>
            <person name="Rosen B."/>
            <person name="Chan A."/>
            <person name="Zhou S."/>
            <person name="Gentzbittel L."/>
            <person name="Childs K.L."/>
            <person name="Yandell M."/>
            <person name="Gundlach H."/>
            <person name="Mayer K.F."/>
            <person name="Schwartz D.C."/>
            <person name="Town C.D."/>
        </authorList>
    </citation>
    <scope>GENOME REANNOTATION</scope>
    <source>
        <strain evidence="1">A17</strain>
        <strain evidence="2 3">cv. Jemalong A17</strain>
    </source>
</reference>